<keyword evidence="1" id="KW-0143">Chaperone</keyword>
<reference evidence="2 3" key="1">
    <citation type="journal article" date="2018" name="Elife">
        <title>Discovery and characterization of a prevalent human gut bacterial enzyme sufficient for the inactivation of a family of plant toxins.</title>
        <authorList>
            <person name="Koppel N."/>
            <person name="Bisanz J.E."/>
            <person name="Pandelia M.E."/>
            <person name="Turnbaugh P.J."/>
            <person name="Balskus E.P."/>
        </authorList>
    </citation>
    <scope>NUCLEOTIDE SEQUENCE [LARGE SCALE GENOMIC DNA]</scope>
    <source>
        <strain evidence="2 3">W1 BHI 6</strain>
    </source>
</reference>
<dbReference type="Proteomes" id="UP000253970">
    <property type="component" value="Unassembled WGS sequence"/>
</dbReference>
<proteinExistence type="predicted"/>
<dbReference type="Gene3D" id="1.10.3480.10">
    <property type="entry name" value="TorD-like"/>
    <property type="match status" value="1"/>
</dbReference>
<evidence type="ECO:0000256" key="1">
    <source>
        <dbReference type="ARBA" id="ARBA00023186"/>
    </source>
</evidence>
<dbReference type="InterPro" id="IPR036411">
    <property type="entry name" value="TorD-like_sf"/>
</dbReference>
<organism evidence="2 3">
    <name type="scientific">Eggerthella lenta</name>
    <name type="common">Eubacterium lentum</name>
    <dbReference type="NCBI Taxonomy" id="84112"/>
    <lineage>
        <taxon>Bacteria</taxon>
        <taxon>Bacillati</taxon>
        <taxon>Actinomycetota</taxon>
        <taxon>Coriobacteriia</taxon>
        <taxon>Eggerthellales</taxon>
        <taxon>Eggerthellaceae</taxon>
        <taxon>Eggerthella</taxon>
    </lineage>
</organism>
<dbReference type="InterPro" id="IPR020945">
    <property type="entry name" value="DMSO/NO3_reduct_chaperone"/>
</dbReference>
<name>A0A369MLF2_EGGLN</name>
<dbReference type="RefSeq" id="WP_114533458.1">
    <property type="nucleotide sequence ID" value="NZ_JADNER010000005.1"/>
</dbReference>
<evidence type="ECO:0000313" key="2">
    <source>
        <dbReference type="EMBL" id="RDB71649.1"/>
    </source>
</evidence>
<dbReference type="PANTHER" id="PTHR34227">
    <property type="entry name" value="CHAPERONE PROTEIN YCDY"/>
    <property type="match status" value="1"/>
</dbReference>
<sequence>MEQHDREELAEVNAARKGFYEFLASMYKLELTDEQIETLAKQDLPTDAEYVGAGYATVKEYLRHRDSGTRQELAVDYARVFLCAGMYEQLMAPPYESVYTSEEHLLMQDARDSAVAFYLGEELGLPADNTTPEDHLSFEFQFMAKLIERAGAALDAGDEARYAELCAKQRAFFDEHLANWVPRLCADVRAYAQTAFYRGVADITEGFLQLEDQMIGQSAQAA</sequence>
<protein>
    <submittedName>
        <fullName evidence="2">Molecular chaperone TorD</fullName>
    </submittedName>
</protein>
<gene>
    <name evidence="2" type="ORF">C1875_05565</name>
</gene>
<accession>A0A369MLF2</accession>
<dbReference type="PANTHER" id="PTHR34227:SF1">
    <property type="entry name" value="DIMETHYL SULFOXIDE REDUCTASE CHAPERONE-RELATED"/>
    <property type="match status" value="1"/>
</dbReference>
<dbReference type="SUPFAM" id="SSF89155">
    <property type="entry name" value="TorD-like"/>
    <property type="match status" value="1"/>
</dbReference>
<dbReference type="InterPro" id="IPR050289">
    <property type="entry name" value="TorD/DmsD_chaperones"/>
</dbReference>
<dbReference type="EMBL" id="PPTU01000006">
    <property type="protein sequence ID" value="RDB71649.1"/>
    <property type="molecule type" value="Genomic_DNA"/>
</dbReference>
<comment type="caution">
    <text evidence="2">The sequence shown here is derived from an EMBL/GenBank/DDBJ whole genome shotgun (WGS) entry which is preliminary data.</text>
</comment>
<dbReference type="Pfam" id="PF02613">
    <property type="entry name" value="Nitrate_red_del"/>
    <property type="match status" value="1"/>
</dbReference>
<evidence type="ECO:0000313" key="3">
    <source>
        <dbReference type="Proteomes" id="UP000253970"/>
    </source>
</evidence>
<dbReference type="AlphaFoldDB" id="A0A369MLF2"/>